<organism evidence="2 3">
    <name type="scientific">Citrus unshiu</name>
    <name type="common">Satsuma mandarin</name>
    <name type="synonym">Citrus nobilis var. unshiu</name>
    <dbReference type="NCBI Taxonomy" id="55188"/>
    <lineage>
        <taxon>Eukaryota</taxon>
        <taxon>Viridiplantae</taxon>
        <taxon>Streptophyta</taxon>
        <taxon>Embryophyta</taxon>
        <taxon>Tracheophyta</taxon>
        <taxon>Spermatophyta</taxon>
        <taxon>Magnoliopsida</taxon>
        <taxon>eudicotyledons</taxon>
        <taxon>Gunneridae</taxon>
        <taxon>Pentapetalae</taxon>
        <taxon>rosids</taxon>
        <taxon>malvids</taxon>
        <taxon>Sapindales</taxon>
        <taxon>Rutaceae</taxon>
        <taxon>Aurantioideae</taxon>
        <taxon>Citrus</taxon>
    </lineage>
</organism>
<accession>A0A2H5QV90</accession>
<evidence type="ECO:0000313" key="2">
    <source>
        <dbReference type="EMBL" id="GAY68548.1"/>
    </source>
</evidence>
<proteinExistence type="predicted"/>
<dbReference type="AlphaFoldDB" id="A0A2H5QV90"/>
<dbReference type="EMBL" id="BDQV01000911">
    <property type="protein sequence ID" value="GAY68548.1"/>
    <property type="molecule type" value="Genomic_DNA"/>
</dbReference>
<gene>
    <name evidence="2" type="ORF">CUMW_265020</name>
</gene>
<feature type="region of interest" description="Disordered" evidence="1">
    <location>
        <begin position="247"/>
        <end position="266"/>
    </location>
</feature>
<sequence>MPIHTKTLFTQRRKAEWKGAYSPQHYLQISISGSDSSTSSTLGSLPKSFFRAIALSVPRICALDSLSRGGGTARPGAQGFNHAPDPRDSILHAIHTRFGENLNNLLSKVGVPAPDNWTPTELAAQVIDAEGNALYAFEASLREFVNPSGKAVELSRAGEGDAFLERANPKFHFEFRTSTSCCSWCFTISIGNERRSGGTCGTTYWITPVRHEAADAESAPMPLAMPCLDLRMNAGLDHLEWREPHAGRPARTGDLVERPAGAHPTRGTEKLIEYKTYLQALPYSDQSTCVCDASERVRKSCRKVSLFVPSSTLSMFL</sequence>
<name>A0A2H5QV90_CITUN</name>
<reference evidence="2 3" key="1">
    <citation type="journal article" date="2017" name="Front. Genet.">
        <title>Draft sequencing of the heterozygous diploid genome of Satsuma (Citrus unshiu Marc.) using a hybrid assembly approach.</title>
        <authorList>
            <person name="Shimizu T."/>
            <person name="Tanizawa Y."/>
            <person name="Mochizuki T."/>
            <person name="Nagasaki H."/>
            <person name="Yoshioka T."/>
            <person name="Toyoda A."/>
            <person name="Fujiyama A."/>
            <person name="Kaminuma E."/>
            <person name="Nakamura Y."/>
        </authorList>
    </citation>
    <scope>NUCLEOTIDE SEQUENCE [LARGE SCALE GENOMIC DNA]</scope>
    <source>
        <strain evidence="3">cv. Miyagawa wase</strain>
    </source>
</reference>
<comment type="caution">
    <text evidence="2">The sequence shown here is derived from an EMBL/GenBank/DDBJ whole genome shotgun (WGS) entry which is preliminary data.</text>
</comment>
<protein>
    <submittedName>
        <fullName evidence="2">Uncharacterized protein</fullName>
    </submittedName>
</protein>
<dbReference type="Proteomes" id="UP000236630">
    <property type="component" value="Unassembled WGS sequence"/>
</dbReference>
<evidence type="ECO:0000313" key="3">
    <source>
        <dbReference type="Proteomes" id="UP000236630"/>
    </source>
</evidence>
<keyword evidence="3" id="KW-1185">Reference proteome</keyword>
<evidence type="ECO:0000256" key="1">
    <source>
        <dbReference type="SAM" id="MobiDB-lite"/>
    </source>
</evidence>